<dbReference type="GO" id="GO:0005643">
    <property type="term" value="C:nuclear pore"/>
    <property type="evidence" value="ECO:0007669"/>
    <property type="project" value="UniProtKB-SubCell"/>
</dbReference>
<keyword evidence="5" id="KW-0811">Translocation</keyword>
<keyword evidence="3" id="KW-0509">mRNA transport</keyword>
<name>A0A0T6BEA9_9SCAR</name>
<feature type="non-terminal residue" evidence="8">
    <location>
        <position position="1"/>
    </location>
</feature>
<evidence type="ECO:0000313" key="8">
    <source>
        <dbReference type="EMBL" id="KRT85669.1"/>
    </source>
</evidence>
<comment type="subcellular location">
    <subcellularLocation>
        <location evidence="1">Nucleus</location>
        <location evidence="1">Nuclear pore complex</location>
    </subcellularLocation>
</comment>
<feature type="non-terminal residue" evidence="8">
    <location>
        <position position="358"/>
    </location>
</feature>
<keyword evidence="7" id="KW-0539">Nucleus</keyword>
<dbReference type="Proteomes" id="UP000051574">
    <property type="component" value="Unassembled WGS sequence"/>
</dbReference>
<keyword evidence="6" id="KW-0906">Nuclear pore complex</keyword>
<dbReference type="InterPro" id="IPR037700">
    <property type="entry name" value="NUP88/NUP82"/>
</dbReference>
<dbReference type="GO" id="GO:0006606">
    <property type="term" value="P:protein import into nucleus"/>
    <property type="evidence" value="ECO:0007669"/>
    <property type="project" value="TreeGrafter"/>
</dbReference>
<keyword evidence="2" id="KW-0813">Transport</keyword>
<evidence type="ECO:0000256" key="5">
    <source>
        <dbReference type="ARBA" id="ARBA00023010"/>
    </source>
</evidence>
<gene>
    <name evidence="8" type="ORF">AMK59_2103</name>
</gene>
<dbReference type="OrthoDB" id="341482at2759"/>
<comment type="caution">
    <text evidence="8">The sequence shown here is derived from an EMBL/GenBank/DDBJ whole genome shotgun (WGS) entry which is preliminary data.</text>
</comment>
<evidence type="ECO:0000256" key="3">
    <source>
        <dbReference type="ARBA" id="ARBA00022816"/>
    </source>
</evidence>
<dbReference type="GO" id="GO:0000056">
    <property type="term" value="P:ribosomal small subunit export from nucleus"/>
    <property type="evidence" value="ECO:0007669"/>
    <property type="project" value="InterPro"/>
</dbReference>
<dbReference type="Pfam" id="PF10168">
    <property type="entry name" value="Nup88"/>
    <property type="match status" value="1"/>
</dbReference>
<keyword evidence="4" id="KW-0653">Protein transport</keyword>
<dbReference type="InterPro" id="IPR019321">
    <property type="entry name" value="Nucleoporin_Nup88"/>
</dbReference>
<keyword evidence="9" id="KW-1185">Reference proteome</keyword>
<accession>A0A0T6BEA9</accession>
<evidence type="ECO:0000256" key="2">
    <source>
        <dbReference type="ARBA" id="ARBA00022448"/>
    </source>
</evidence>
<sequence>VGTYQVGVQPMGRFPATKISFLEAFGDVAVDFDFAPPELRTSERLAEKIVAKKAPQSNDSTITESLKDLSITYSKLSTDALSSTKIYPKRVTFDDEPKPIRKQSVLEQNVDWPVLILYGNGDVYSTSIDLKSGNTPTTLMGPLPFLPEVDGEFGEDFCSILCLHSTPPVVCVANCSGLLYHTVLLPIDEDFVFTYEEHRPNFIENPAKALYIFERVELELGLSTSEEEAAYNCRILLHKNVGKIGHYFASHETGIHSIDIACLDNLHKFVGKQNDDSPQPDLFDLPSSVEYLVCTKMAASEKVNPVIGFTVHYNPPSILTLLANGQLVTLTLAALFTIPTPDVLEPENMEIMNSPLKK</sequence>
<dbReference type="GO" id="GO:0017056">
    <property type="term" value="F:structural constituent of nuclear pore"/>
    <property type="evidence" value="ECO:0007669"/>
    <property type="project" value="InterPro"/>
</dbReference>
<protein>
    <submittedName>
        <fullName evidence="8">Uncharacterized protein</fullName>
    </submittedName>
</protein>
<dbReference type="GO" id="GO:0000055">
    <property type="term" value="P:ribosomal large subunit export from nucleus"/>
    <property type="evidence" value="ECO:0007669"/>
    <property type="project" value="InterPro"/>
</dbReference>
<evidence type="ECO:0000256" key="4">
    <source>
        <dbReference type="ARBA" id="ARBA00022927"/>
    </source>
</evidence>
<dbReference type="PANTHER" id="PTHR13257">
    <property type="entry name" value="NUCLEOPORIN NUP84-RELATED"/>
    <property type="match status" value="1"/>
</dbReference>
<dbReference type="PANTHER" id="PTHR13257:SF0">
    <property type="entry name" value="NUCLEAR PORE COMPLEX PROTEIN NUP88"/>
    <property type="match status" value="1"/>
</dbReference>
<evidence type="ECO:0000256" key="6">
    <source>
        <dbReference type="ARBA" id="ARBA00023132"/>
    </source>
</evidence>
<dbReference type="GO" id="GO:0006406">
    <property type="term" value="P:mRNA export from nucleus"/>
    <property type="evidence" value="ECO:0007669"/>
    <property type="project" value="TreeGrafter"/>
</dbReference>
<dbReference type="AlphaFoldDB" id="A0A0T6BEA9"/>
<dbReference type="EMBL" id="LJIG01001271">
    <property type="protein sequence ID" value="KRT85669.1"/>
    <property type="molecule type" value="Genomic_DNA"/>
</dbReference>
<organism evidence="8 9">
    <name type="scientific">Oryctes borbonicus</name>
    <dbReference type="NCBI Taxonomy" id="1629725"/>
    <lineage>
        <taxon>Eukaryota</taxon>
        <taxon>Metazoa</taxon>
        <taxon>Ecdysozoa</taxon>
        <taxon>Arthropoda</taxon>
        <taxon>Hexapoda</taxon>
        <taxon>Insecta</taxon>
        <taxon>Pterygota</taxon>
        <taxon>Neoptera</taxon>
        <taxon>Endopterygota</taxon>
        <taxon>Coleoptera</taxon>
        <taxon>Polyphaga</taxon>
        <taxon>Scarabaeiformia</taxon>
        <taxon>Scarabaeidae</taxon>
        <taxon>Dynastinae</taxon>
        <taxon>Oryctes</taxon>
    </lineage>
</organism>
<proteinExistence type="predicted"/>
<evidence type="ECO:0000256" key="7">
    <source>
        <dbReference type="ARBA" id="ARBA00023242"/>
    </source>
</evidence>
<evidence type="ECO:0000313" key="9">
    <source>
        <dbReference type="Proteomes" id="UP000051574"/>
    </source>
</evidence>
<reference evidence="8 9" key="1">
    <citation type="submission" date="2015-09" db="EMBL/GenBank/DDBJ databases">
        <title>Draft genome of the scarab beetle Oryctes borbonicus.</title>
        <authorList>
            <person name="Meyer J.M."/>
            <person name="Markov G.V."/>
            <person name="Baskaran P."/>
            <person name="Herrmann M."/>
            <person name="Sommer R.J."/>
            <person name="Roedelsperger C."/>
        </authorList>
    </citation>
    <scope>NUCLEOTIDE SEQUENCE [LARGE SCALE GENOMIC DNA]</scope>
    <source>
        <strain evidence="8">OB123</strain>
        <tissue evidence="8">Whole animal</tissue>
    </source>
</reference>
<evidence type="ECO:0000256" key="1">
    <source>
        <dbReference type="ARBA" id="ARBA00004567"/>
    </source>
</evidence>